<dbReference type="eggNOG" id="KOG0929">
    <property type="taxonomic scope" value="Eukaryota"/>
</dbReference>
<gene>
    <name evidence="2" type="ORF">SARC_13883</name>
</gene>
<feature type="non-terminal residue" evidence="2">
    <location>
        <position position="1"/>
    </location>
</feature>
<name>A0A0L0FA20_9EUKA</name>
<dbReference type="GO" id="GO:0005085">
    <property type="term" value="F:guanyl-nucleotide exchange factor activity"/>
    <property type="evidence" value="ECO:0007669"/>
    <property type="project" value="InterPro"/>
</dbReference>
<dbReference type="GO" id="GO:0032012">
    <property type="term" value="P:regulation of ARF protein signal transduction"/>
    <property type="evidence" value="ECO:0007669"/>
    <property type="project" value="InterPro"/>
</dbReference>
<dbReference type="CDD" id="cd00171">
    <property type="entry name" value="Sec7"/>
    <property type="match status" value="1"/>
</dbReference>
<sequence length="151" mass="17095">ARKRKAEILAILSKFKDKPKKGLLLAQKSGVVGQKPIEVAEWFQSEDRLNKAALGEYLGDPDPFNLEVMYAYVDGLNFTGKHFVDALRLFLDGFRLPGEAQKIDRLMEKFAARYCECNPTTQEDNVFENADTAYVLAYSIIMLTSDLHNTN</sequence>
<feature type="domain" description="SEC7" evidence="1">
    <location>
        <begin position="2"/>
        <end position="151"/>
    </location>
</feature>
<dbReference type="RefSeq" id="XP_014147461.1">
    <property type="nucleotide sequence ID" value="XM_014291986.1"/>
</dbReference>
<reference evidence="2 3" key="1">
    <citation type="submission" date="2011-02" db="EMBL/GenBank/DDBJ databases">
        <title>The Genome Sequence of Sphaeroforma arctica JP610.</title>
        <authorList>
            <consortium name="The Broad Institute Genome Sequencing Platform"/>
            <person name="Russ C."/>
            <person name="Cuomo C."/>
            <person name="Young S.K."/>
            <person name="Zeng Q."/>
            <person name="Gargeya S."/>
            <person name="Alvarado L."/>
            <person name="Berlin A."/>
            <person name="Chapman S.B."/>
            <person name="Chen Z."/>
            <person name="Freedman E."/>
            <person name="Gellesch M."/>
            <person name="Goldberg J."/>
            <person name="Griggs A."/>
            <person name="Gujja S."/>
            <person name="Heilman E."/>
            <person name="Heiman D."/>
            <person name="Howarth C."/>
            <person name="Mehta T."/>
            <person name="Neiman D."/>
            <person name="Pearson M."/>
            <person name="Roberts A."/>
            <person name="Saif S."/>
            <person name="Shea T."/>
            <person name="Shenoy N."/>
            <person name="Sisk P."/>
            <person name="Stolte C."/>
            <person name="Sykes S."/>
            <person name="White J."/>
            <person name="Yandava C."/>
            <person name="Burger G."/>
            <person name="Gray M.W."/>
            <person name="Holland P.W.H."/>
            <person name="King N."/>
            <person name="Lang F.B.F."/>
            <person name="Roger A.J."/>
            <person name="Ruiz-Trillo I."/>
            <person name="Haas B."/>
            <person name="Nusbaum C."/>
            <person name="Birren B."/>
        </authorList>
    </citation>
    <scope>NUCLEOTIDE SEQUENCE [LARGE SCALE GENOMIC DNA]</scope>
    <source>
        <strain evidence="2 3">JP610</strain>
    </source>
</reference>
<dbReference type="Proteomes" id="UP000054560">
    <property type="component" value="Unassembled WGS sequence"/>
</dbReference>
<dbReference type="PROSITE" id="PS50190">
    <property type="entry name" value="SEC7"/>
    <property type="match status" value="1"/>
</dbReference>
<keyword evidence="3" id="KW-1185">Reference proteome</keyword>
<accession>A0A0L0FA20</accession>
<evidence type="ECO:0000259" key="1">
    <source>
        <dbReference type="PROSITE" id="PS50190"/>
    </source>
</evidence>
<dbReference type="InterPro" id="IPR000904">
    <property type="entry name" value="Sec7_dom"/>
</dbReference>
<dbReference type="Pfam" id="PF01369">
    <property type="entry name" value="Sec7"/>
    <property type="match status" value="1"/>
</dbReference>
<dbReference type="AlphaFoldDB" id="A0A0L0FA20"/>
<dbReference type="EMBL" id="KQ245462">
    <property type="protein sequence ID" value="KNC73559.1"/>
    <property type="molecule type" value="Genomic_DNA"/>
</dbReference>
<dbReference type="SMART" id="SM00222">
    <property type="entry name" value="Sec7"/>
    <property type="match status" value="1"/>
</dbReference>
<proteinExistence type="predicted"/>
<organism evidence="2 3">
    <name type="scientific">Sphaeroforma arctica JP610</name>
    <dbReference type="NCBI Taxonomy" id="667725"/>
    <lineage>
        <taxon>Eukaryota</taxon>
        <taxon>Ichthyosporea</taxon>
        <taxon>Ichthyophonida</taxon>
        <taxon>Sphaeroforma</taxon>
    </lineage>
</organism>
<dbReference type="InterPro" id="IPR023394">
    <property type="entry name" value="Sec7_C_sf"/>
</dbReference>
<dbReference type="PANTHER" id="PTHR10663:SF375">
    <property type="entry name" value="LD29171P"/>
    <property type="match status" value="1"/>
</dbReference>
<dbReference type="Gene3D" id="1.10.220.20">
    <property type="match status" value="1"/>
</dbReference>
<dbReference type="GeneID" id="25914387"/>
<evidence type="ECO:0000313" key="2">
    <source>
        <dbReference type="EMBL" id="KNC73559.1"/>
    </source>
</evidence>
<feature type="non-terminal residue" evidence="2">
    <location>
        <position position="151"/>
    </location>
</feature>
<evidence type="ECO:0000313" key="3">
    <source>
        <dbReference type="Proteomes" id="UP000054560"/>
    </source>
</evidence>
<dbReference type="InterPro" id="IPR035999">
    <property type="entry name" value="Sec7_dom_sf"/>
</dbReference>
<dbReference type="Gene3D" id="1.10.1000.11">
    <property type="entry name" value="Arf Nucleotide-binding Site Opener,domain 2"/>
    <property type="match status" value="1"/>
</dbReference>
<protein>
    <recommendedName>
        <fullName evidence="1">SEC7 domain-containing protein</fullName>
    </recommendedName>
</protein>
<dbReference type="STRING" id="667725.A0A0L0FA20"/>
<dbReference type="OrthoDB" id="430364at2759"/>
<dbReference type="PANTHER" id="PTHR10663">
    <property type="entry name" value="GUANYL-NUCLEOTIDE EXCHANGE FACTOR"/>
    <property type="match status" value="1"/>
</dbReference>
<dbReference type="SUPFAM" id="SSF48425">
    <property type="entry name" value="Sec7 domain"/>
    <property type="match status" value="1"/>
</dbReference>